<dbReference type="Gene3D" id="3.30.160.60">
    <property type="entry name" value="Classic Zinc Finger"/>
    <property type="match status" value="2"/>
</dbReference>
<feature type="region of interest" description="Disordered" evidence="8">
    <location>
        <begin position="66"/>
        <end position="92"/>
    </location>
</feature>
<evidence type="ECO:0000259" key="9">
    <source>
        <dbReference type="PROSITE" id="PS50157"/>
    </source>
</evidence>
<evidence type="ECO:0000256" key="3">
    <source>
        <dbReference type="ARBA" id="ARBA00022737"/>
    </source>
</evidence>
<comment type="caution">
    <text evidence="10">The sequence shown here is derived from an EMBL/GenBank/DDBJ whole genome shotgun (WGS) entry which is preliminary data.</text>
</comment>
<dbReference type="STRING" id="106004.A0A1Y2F806"/>
<feature type="region of interest" description="Disordered" evidence="8">
    <location>
        <begin position="197"/>
        <end position="218"/>
    </location>
</feature>
<dbReference type="InterPro" id="IPR051059">
    <property type="entry name" value="VerF-like"/>
</dbReference>
<evidence type="ECO:0000256" key="5">
    <source>
        <dbReference type="ARBA" id="ARBA00022833"/>
    </source>
</evidence>
<organism evidence="10 11">
    <name type="scientific">Leucosporidium creatinivorum</name>
    <dbReference type="NCBI Taxonomy" id="106004"/>
    <lineage>
        <taxon>Eukaryota</taxon>
        <taxon>Fungi</taxon>
        <taxon>Dikarya</taxon>
        <taxon>Basidiomycota</taxon>
        <taxon>Pucciniomycotina</taxon>
        <taxon>Microbotryomycetes</taxon>
        <taxon>Leucosporidiales</taxon>
        <taxon>Leucosporidium</taxon>
    </lineage>
</organism>
<dbReference type="PROSITE" id="PS00028">
    <property type="entry name" value="ZINC_FINGER_C2H2_1"/>
    <property type="match status" value="1"/>
</dbReference>
<keyword evidence="6" id="KW-0539">Nucleus</keyword>
<sequence>MPATGRGSAASAKAFQCPDCPKAFSRAEYVVRHARQVHQGARPYPCKMCDASFSRSDLLKRHERICSGRPKEEEPPVHQARPLEPAPTAAAGSVSLPPFAEHQQQPFFPFLPSTSIGTSAYASIGLSPLPPVPVGASTSTPPTPFSLSPPSESPVFPTPANAFAPTSEDYSGQPFARPFTQDEVLATEVLEDLLRVPSRSSQQQSEAPQLSPFVGSPIAGPCGSQTDDLWLGASSSSASNSLISTCKGWEVTQEDKKPIEETEAAVMLADYFNKGGIGGISALDFGFSTTPSLYPDHLFEPRYKHLDEEQFYIRNEQCYMSYLFPWNVPKVETLSKFGKAAAQNLLPSAPLLHPQFQLTRLPVHLAFSLTVAGASYSPEGHSFANEMLVEKRVFLVRHFNTEGLTQEERFATIQSMLLYQLLGLFHRDEQQRILSHTFHGALVSMLRQLELPRKIKEKQLVTPHRLMQGAELEAAWKAWIEVETWRRVSFIVFLTDIEMATRFETPPFLSFSELTIDLPSSDTLWNARSGHEWLALIVAPIHPAPISFLEAVQVLLSPTDPAPHDRAALLLSELRKLSSFPLLILSRSLSFLQAKTEEAIRQEDPFKTLFGGIGIALDGREHQIREVLARIIKGRETLRRLPGGVNRGGGERWFEGVVPTTPVDSSAVQEELGLGSGLTRSSPSTSFDEDEDDMPVAESPEVSARRAREKVESMARHRERRAGDLRRQFEGFMSGSQGFA</sequence>
<dbReference type="Proteomes" id="UP000193467">
    <property type="component" value="Unassembled WGS sequence"/>
</dbReference>
<dbReference type="GO" id="GO:0008270">
    <property type="term" value="F:zinc ion binding"/>
    <property type="evidence" value="ECO:0007669"/>
    <property type="project" value="UniProtKB-KW"/>
</dbReference>
<feature type="compositionally biased region" description="Polar residues" evidence="8">
    <location>
        <begin position="198"/>
        <end position="208"/>
    </location>
</feature>
<dbReference type="OrthoDB" id="2534326at2759"/>
<feature type="region of interest" description="Disordered" evidence="8">
    <location>
        <begin position="665"/>
        <end position="740"/>
    </location>
</feature>
<dbReference type="PROSITE" id="PS50157">
    <property type="entry name" value="ZINC_FINGER_C2H2_2"/>
    <property type="match status" value="2"/>
</dbReference>
<feature type="compositionally biased region" description="Basic and acidic residues" evidence="8">
    <location>
        <begin position="66"/>
        <end position="76"/>
    </location>
</feature>
<protein>
    <recommendedName>
        <fullName evidence="9">C2H2-type domain-containing protein</fullName>
    </recommendedName>
</protein>
<name>A0A1Y2F806_9BASI</name>
<feature type="compositionally biased region" description="Low complexity" evidence="8">
    <location>
        <begin position="137"/>
        <end position="154"/>
    </location>
</feature>
<dbReference type="Pfam" id="PF04082">
    <property type="entry name" value="Fungal_trans"/>
    <property type="match status" value="1"/>
</dbReference>
<evidence type="ECO:0000256" key="7">
    <source>
        <dbReference type="PROSITE-ProRule" id="PRU00042"/>
    </source>
</evidence>
<dbReference type="Pfam" id="PF00096">
    <property type="entry name" value="zf-C2H2"/>
    <property type="match status" value="2"/>
</dbReference>
<dbReference type="FunFam" id="3.30.160.60:FF:000446">
    <property type="entry name" value="Zinc finger protein"/>
    <property type="match status" value="1"/>
</dbReference>
<keyword evidence="3" id="KW-0677">Repeat</keyword>
<dbReference type="InterPro" id="IPR007219">
    <property type="entry name" value="XnlR_reg_dom"/>
</dbReference>
<feature type="compositionally biased region" description="Basic and acidic residues" evidence="8">
    <location>
        <begin position="703"/>
        <end position="729"/>
    </location>
</feature>
<dbReference type="InterPro" id="IPR013087">
    <property type="entry name" value="Znf_C2H2_type"/>
</dbReference>
<dbReference type="PANTHER" id="PTHR40626:SF11">
    <property type="entry name" value="ZINC FINGER PROTEIN YPR022C"/>
    <property type="match status" value="1"/>
</dbReference>
<evidence type="ECO:0000256" key="1">
    <source>
        <dbReference type="ARBA" id="ARBA00004123"/>
    </source>
</evidence>
<evidence type="ECO:0000313" key="10">
    <source>
        <dbReference type="EMBL" id="ORY79777.1"/>
    </source>
</evidence>
<dbReference type="CDD" id="cd12148">
    <property type="entry name" value="fungal_TF_MHR"/>
    <property type="match status" value="1"/>
</dbReference>
<comment type="subcellular location">
    <subcellularLocation>
        <location evidence="1">Nucleus</location>
    </subcellularLocation>
</comment>
<dbReference type="PANTHER" id="PTHR40626">
    <property type="entry name" value="MIP31509P"/>
    <property type="match status" value="1"/>
</dbReference>
<keyword evidence="5" id="KW-0862">Zinc</keyword>
<dbReference type="GO" id="GO:0006351">
    <property type="term" value="P:DNA-templated transcription"/>
    <property type="evidence" value="ECO:0007669"/>
    <property type="project" value="InterPro"/>
</dbReference>
<keyword evidence="2" id="KW-0479">Metal-binding</keyword>
<feature type="domain" description="C2H2-type" evidence="9">
    <location>
        <begin position="44"/>
        <end position="71"/>
    </location>
</feature>
<evidence type="ECO:0000313" key="11">
    <source>
        <dbReference type="Proteomes" id="UP000193467"/>
    </source>
</evidence>
<accession>A0A1Y2F806</accession>
<feature type="region of interest" description="Disordered" evidence="8">
    <location>
        <begin position="135"/>
        <end position="154"/>
    </location>
</feature>
<dbReference type="GO" id="GO:0000978">
    <property type="term" value="F:RNA polymerase II cis-regulatory region sequence-specific DNA binding"/>
    <property type="evidence" value="ECO:0007669"/>
    <property type="project" value="InterPro"/>
</dbReference>
<gene>
    <name evidence="10" type="ORF">BCR35DRAFT_352677</name>
</gene>
<dbReference type="GO" id="GO:0005634">
    <property type="term" value="C:nucleus"/>
    <property type="evidence" value="ECO:0007669"/>
    <property type="project" value="UniProtKB-SubCell"/>
</dbReference>
<keyword evidence="4 7" id="KW-0863">Zinc-finger</keyword>
<dbReference type="SUPFAM" id="SSF57667">
    <property type="entry name" value="beta-beta-alpha zinc fingers"/>
    <property type="match status" value="1"/>
</dbReference>
<dbReference type="SMART" id="SM00355">
    <property type="entry name" value="ZnF_C2H2"/>
    <property type="match status" value="2"/>
</dbReference>
<keyword evidence="11" id="KW-1185">Reference proteome</keyword>
<reference evidence="10 11" key="1">
    <citation type="submission" date="2016-07" db="EMBL/GenBank/DDBJ databases">
        <title>Pervasive Adenine N6-methylation of Active Genes in Fungi.</title>
        <authorList>
            <consortium name="DOE Joint Genome Institute"/>
            <person name="Mondo S.J."/>
            <person name="Dannebaum R.O."/>
            <person name="Kuo R.C."/>
            <person name="Labutti K."/>
            <person name="Haridas S."/>
            <person name="Kuo A."/>
            <person name="Salamov A."/>
            <person name="Ahrendt S.R."/>
            <person name="Lipzen A."/>
            <person name="Sullivan W."/>
            <person name="Andreopoulos W.B."/>
            <person name="Clum A."/>
            <person name="Lindquist E."/>
            <person name="Daum C."/>
            <person name="Ramamoorthy G.K."/>
            <person name="Gryganskyi A."/>
            <person name="Culley D."/>
            <person name="Magnuson J.K."/>
            <person name="James T.Y."/>
            <person name="O'Malley M.A."/>
            <person name="Stajich J.E."/>
            <person name="Spatafora J.W."/>
            <person name="Visel A."/>
            <person name="Grigoriev I.V."/>
        </authorList>
    </citation>
    <scope>NUCLEOTIDE SEQUENCE [LARGE SCALE GENOMIC DNA]</scope>
    <source>
        <strain evidence="10 11">62-1032</strain>
    </source>
</reference>
<dbReference type="InterPro" id="IPR036236">
    <property type="entry name" value="Znf_C2H2_sf"/>
</dbReference>
<dbReference type="InParanoid" id="A0A1Y2F806"/>
<evidence type="ECO:0000256" key="4">
    <source>
        <dbReference type="ARBA" id="ARBA00022771"/>
    </source>
</evidence>
<dbReference type="EMBL" id="MCGR01000026">
    <property type="protein sequence ID" value="ORY79777.1"/>
    <property type="molecule type" value="Genomic_DNA"/>
</dbReference>
<proteinExistence type="predicted"/>
<dbReference type="AlphaFoldDB" id="A0A1Y2F806"/>
<dbReference type="GO" id="GO:0000785">
    <property type="term" value="C:chromatin"/>
    <property type="evidence" value="ECO:0007669"/>
    <property type="project" value="TreeGrafter"/>
</dbReference>
<evidence type="ECO:0000256" key="2">
    <source>
        <dbReference type="ARBA" id="ARBA00022723"/>
    </source>
</evidence>
<feature type="domain" description="C2H2-type" evidence="9">
    <location>
        <begin position="15"/>
        <end position="43"/>
    </location>
</feature>
<evidence type="ECO:0000256" key="8">
    <source>
        <dbReference type="SAM" id="MobiDB-lite"/>
    </source>
</evidence>
<evidence type="ECO:0000256" key="6">
    <source>
        <dbReference type="ARBA" id="ARBA00023242"/>
    </source>
</evidence>
<dbReference type="GO" id="GO:0000981">
    <property type="term" value="F:DNA-binding transcription factor activity, RNA polymerase II-specific"/>
    <property type="evidence" value="ECO:0007669"/>
    <property type="project" value="InterPro"/>
</dbReference>